<dbReference type="Pfam" id="PF07690">
    <property type="entry name" value="MFS_1"/>
    <property type="match status" value="1"/>
</dbReference>
<evidence type="ECO:0000256" key="7">
    <source>
        <dbReference type="SAM" id="Phobius"/>
    </source>
</evidence>
<feature type="transmembrane region" description="Helical" evidence="7">
    <location>
        <begin position="196"/>
        <end position="218"/>
    </location>
</feature>
<organism evidence="9 10">
    <name type="scientific">Exophiala mesophila</name>
    <name type="common">Black yeast-like fungus</name>
    <dbReference type="NCBI Taxonomy" id="212818"/>
    <lineage>
        <taxon>Eukaryota</taxon>
        <taxon>Fungi</taxon>
        <taxon>Dikarya</taxon>
        <taxon>Ascomycota</taxon>
        <taxon>Pezizomycotina</taxon>
        <taxon>Eurotiomycetes</taxon>
        <taxon>Chaetothyriomycetidae</taxon>
        <taxon>Chaetothyriales</taxon>
        <taxon>Herpotrichiellaceae</taxon>
        <taxon>Exophiala</taxon>
    </lineage>
</organism>
<keyword evidence="10" id="KW-1185">Reference proteome</keyword>
<reference evidence="9 10" key="1">
    <citation type="submission" date="2015-01" db="EMBL/GenBank/DDBJ databases">
        <title>The Genome Sequence of Exophiala mesophila CBS40295.</title>
        <authorList>
            <consortium name="The Broad Institute Genomics Platform"/>
            <person name="Cuomo C."/>
            <person name="de Hoog S."/>
            <person name="Gorbushina A."/>
            <person name="Stielow B."/>
            <person name="Teixiera M."/>
            <person name="Abouelleil A."/>
            <person name="Chapman S.B."/>
            <person name="Priest M."/>
            <person name="Young S.K."/>
            <person name="Wortman J."/>
            <person name="Nusbaum C."/>
            <person name="Birren B."/>
        </authorList>
    </citation>
    <scope>NUCLEOTIDE SEQUENCE [LARGE SCALE GENOMIC DNA]</scope>
    <source>
        <strain evidence="9 10">CBS 40295</strain>
    </source>
</reference>
<comment type="subcellular location">
    <subcellularLocation>
        <location evidence="1">Membrane</location>
        <topology evidence="1">Multi-pass membrane protein</topology>
    </subcellularLocation>
</comment>
<evidence type="ECO:0000256" key="1">
    <source>
        <dbReference type="ARBA" id="ARBA00004141"/>
    </source>
</evidence>
<dbReference type="InterPro" id="IPR011701">
    <property type="entry name" value="MFS"/>
</dbReference>
<feature type="transmembrane region" description="Helical" evidence="7">
    <location>
        <begin position="292"/>
        <end position="319"/>
    </location>
</feature>
<dbReference type="OrthoDB" id="419616at2759"/>
<dbReference type="EMBL" id="KN847521">
    <property type="protein sequence ID" value="KIV94179.1"/>
    <property type="molecule type" value="Genomic_DNA"/>
</dbReference>
<dbReference type="AlphaFoldDB" id="A0A0D1ZJQ6"/>
<name>A0A0D1ZJQ6_EXOME</name>
<feature type="transmembrane region" description="Helical" evidence="7">
    <location>
        <begin position="69"/>
        <end position="90"/>
    </location>
</feature>
<dbReference type="SUPFAM" id="SSF103473">
    <property type="entry name" value="MFS general substrate transporter"/>
    <property type="match status" value="1"/>
</dbReference>
<dbReference type="PRINTS" id="PR01035">
    <property type="entry name" value="TCRTETA"/>
</dbReference>
<dbReference type="VEuPathDB" id="FungiDB:PV10_01968"/>
<keyword evidence="3 7" id="KW-0812">Transmembrane</keyword>
<feature type="transmembrane region" description="Helical" evidence="7">
    <location>
        <begin position="139"/>
        <end position="158"/>
    </location>
</feature>
<evidence type="ECO:0000259" key="8">
    <source>
        <dbReference type="PROSITE" id="PS50850"/>
    </source>
</evidence>
<evidence type="ECO:0000313" key="10">
    <source>
        <dbReference type="Proteomes" id="UP000054302"/>
    </source>
</evidence>
<dbReference type="Gene3D" id="1.20.1250.20">
    <property type="entry name" value="MFS general substrate transporter like domains"/>
    <property type="match status" value="1"/>
</dbReference>
<evidence type="ECO:0000256" key="6">
    <source>
        <dbReference type="SAM" id="MobiDB-lite"/>
    </source>
</evidence>
<accession>A0A0D1ZJQ6</accession>
<feature type="transmembrane region" description="Helical" evidence="7">
    <location>
        <begin position="164"/>
        <end position="184"/>
    </location>
</feature>
<keyword evidence="2" id="KW-0813">Transport</keyword>
<dbReference type="RefSeq" id="XP_016225753.1">
    <property type="nucleotide sequence ID" value="XM_016366235.1"/>
</dbReference>
<evidence type="ECO:0000313" key="9">
    <source>
        <dbReference type="EMBL" id="KIV94179.1"/>
    </source>
</evidence>
<protein>
    <recommendedName>
        <fullName evidence="8">Major facilitator superfamily (MFS) profile domain-containing protein</fullName>
    </recommendedName>
</protein>
<dbReference type="PROSITE" id="PS50850">
    <property type="entry name" value="MFS"/>
    <property type="match status" value="1"/>
</dbReference>
<feature type="transmembrane region" description="Helical" evidence="7">
    <location>
        <begin position="392"/>
        <end position="419"/>
    </location>
</feature>
<feature type="domain" description="Major facilitator superfamily (MFS) profile" evidence="8">
    <location>
        <begin position="68"/>
        <end position="491"/>
    </location>
</feature>
<dbReference type="InterPro" id="IPR001958">
    <property type="entry name" value="Tet-R_TetA/multi-R_MdtG-like"/>
</dbReference>
<evidence type="ECO:0000256" key="4">
    <source>
        <dbReference type="ARBA" id="ARBA00022989"/>
    </source>
</evidence>
<feature type="transmembrane region" description="Helical" evidence="7">
    <location>
        <begin position="331"/>
        <end position="352"/>
    </location>
</feature>
<keyword evidence="5 7" id="KW-0472">Membrane</keyword>
<dbReference type="HOGENOM" id="CLU_001265_54_6_1"/>
<dbReference type="InterPro" id="IPR020846">
    <property type="entry name" value="MFS_dom"/>
</dbReference>
<feature type="transmembrane region" description="Helical" evidence="7">
    <location>
        <begin position="238"/>
        <end position="262"/>
    </location>
</feature>
<keyword evidence="4 7" id="KW-1133">Transmembrane helix</keyword>
<dbReference type="CDD" id="cd17330">
    <property type="entry name" value="MFS_SLC46_TetA_like"/>
    <property type="match status" value="1"/>
</dbReference>
<feature type="region of interest" description="Disordered" evidence="6">
    <location>
        <begin position="37"/>
        <end position="60"/>
    </location>
</feature>
<dbReference type="PANTHER" id="PTHR23504:SF3">
    <property type="entry name" value="MAJOR FACILITATOR SUPERFAMILY (MFS) PROFILE DOMAIN-CONTAINING PROTEIN"/>
    <property type="match status" value="1"/>
</dbReference>
<feature type="transmembrane region" description="Helical" evidence="7">
    <location>
        <begin position="431"/>
        <end position="456"/>
    </location>
</feature>
<evidence type="ECO:0000256" key="2">
    <source>
        <dbReference type="ARBA" id="ARBA00022448"/>
    </source>
</evidence>
<dbReference type="InterPro" id="IPR036259">
    <property type="entry name" value="MFS_trans_sf"/>
</dbReference>
<feature type="transmembrane region" description="Helical" evidence="7">
    <location>
        <begin position="105"/>
        <end position="127"/>
    </location>
</feature>
<feature type="compositionally biased region" description="Basic and acidic residues" evidence="6">
    <location>
        <begin position="43"/>
        <end position="54"/>
    </location>
</feature>
<sequence>MTFGPSALRVAGNSLGAEVNIDETTALLIQDDNDAGRPVSNCHAEEQPHGHVVEGEDNEEDKPLPMDQILALCAARIVEPIAFFSIFPFINQMIWETGQVAETDVGFYSGLIESLFSLTQMILMIPWGWTADRLGRRPVLIFSLVGVGVAVAGFGFASAVWQMILFRCFAGIFGGTVVTIRTMMAELSTPNTQARIFSYFAFSGNVGIFLGPLIGGVLANPAAQYPRVFGKIQFFHEFPYALPTLVTGSLGIIASVICAIIIKETLTKASHANGVTKTENPSILGLLRAPNVFITLFIYGHLMVLAFSYTAILPVFYFTPVELGGFGFTPLQISIFMGLGGLSQALWVLLIFPSLHARVGTEGIMTWAGNAYPFFFASLPSCNILLRYHFTLVFWILAPIFVVLGSGVAISFTAVQLVINNVAPTPRVLGTLNAMSLTLVSGLRAFSPALFASLFAASVRSHKFGGHLIWILMMALAIAFTVMSRWTPDVEGASKSSNGNGVGVKYGQSPMENRTSESDQEPEE</sequence>
<dbReference type="GO" id="GO:0022857">
    <property type="term" value="F:transmembrane transporter activity"/>
    <property type="evidence" value="ECO:0007669"/>
    <property type="project" value="InterPro"/>
</dbReference>
<gene>
    <name evidence="9" type="ORF">PV10_01968</name>
</gene>
<feature type="region of interest" description="Disordered" evidence="6">
    <location>
        <begin position="491"/>
        <end position="524"/>
    </location>
</feature>
<dbReference type="GeneID" id="27319813"/>
<dbReference type="GO" id="GO:0016020">
    <property type="term" value="C:membrane"/>
    <property type="evidence" value="ECO:0007669"/>
    <property type="project" value="UniProtKB-SubCell"/>
</dbReference>
<evidence type="ECO:0000256" key="3">
    <source>
        <dbReference type="ARBA" id="ARBA00022692"/>
    </source>
</evidence>
<dbReference type="PANTHER" id="PTHR23504">
    <property type="entry name" value="MAJOR FACILITATOR SUPERFAMILY DOMAIN-CONTAINING PROTEIN 10"/>
    <property type="match status" value="1"/>
</dbReference>
<feature type="transmembrane region" description="Helical" evidence="7">
    <location>
        <begin position="468"/>
        <end position="486"/>
    </location>
</feature>
<dbReference type="OMA" id="IWQMILF"/>
<evidence type="ECO:0000256" key="5">
    <source>
        <dbReference type="ARBA" id="ARBA00023136"/>
    </source>
</evidence>
<proteinExistence type="predicted"/>
<dbReference type="Proteomes" id="UP000054302">
    <property type="component" value="Unassembled WGS sequence"/>
</dbReference>